<dbReference type="GO" id="GO:0003723">
    <property type="term" value="F:RNA binding"/>
    <property type="evidence" value="ECO:0007669"/>
    <property type="project" value="TreeGrafter"/>
</dbReference>
<evidence type="ECO:0000256" key="1">
    <source>
        <dbReference type="ARBA" id="ARBA00008372"/>
    </source>
</evidence>
<dbReference type="InterPro" id="IPR036397">
    <property type="entry name" value="RNaseH_sf"/>
</dbReference>
<name>A0A2V0P8A1_9CHLO</name>
<dbReference type="PANTHER" id="PTHR15092">
    <property type="entry name" value="POLY A -SPECIFIC RIBONUCLEASE/TARGET OF EGR1, MEMBER 1"/>
    <property type="match status" value="1"/>
</dbReference>
<dbReference type="Proteomes" id="UP000247498">
    <property type="component" value="Unassembled WGS sequence"/>
</dbReference>
<feature type="compositionally biased region" description="Basic residues" evidence="2">
    <location>
        <begin position="127"/>
        <end position="137"/>
    </location>
</feature>
<evidence type="ECO:0000256" key="2">
    <source>
        <dbReference type="SAM" id="MobiDB-lite"/>
    </source>
</evidence>
<dbReference type="InParanoid" id="A0A2V0P8A1"/>
<dbReference type="PANTHER" id="PTHR15092:SF47">
    <property type="entry name" value="POLY(A)-SPECIFIC EXORIBONUCLEASE PARN"/>
    <property type="match status" value="1"/>
</dbReference>
<proteinExistence type="inferred from homology"/>
<dbReference type="InterPro" id="IPR012337">
    <property type="entry name" value="RNaseH-like_sf"/>
</dbReference>
<dbReference type="AlphaFoldDB" id="A0A2V0P8A1"/>
<dbReference type="SUPFAM" id="SSF53098">
    <property type="entry name" value="Ribonuclease H-like"/>
    <property type="match status" value="1"/>
</dbReference>
<sequence length="137" mass="14967">MVATRGAAAAAAATGGVNVLPAVEEALGRCEFFAVDCEMTGLFLESNRSDYLDDVQDRYEKMSESTKAFIITQYGLSCFERTRDEEYSARTFNFWIFPQPAPQTLGVGSVGGRGGFAAPRDCGARPSPKHRASWARR</sequence>
<dbReference type="InterPro" id="IPR051181">
    <property type="entry name" value="CAF1_poly(A)_ribonucleases"/>
</dbReference>
<gene>
    <name evidence="3" type="ORF">Rsub_08225</name>
</gene>
<reference evidence="3 4" key="1">
    <citation type="journal article" date="2018" name="Sci. Rep.">
        <title>Raphidocelis subcapitata (=Pseudokirchneriella subcapitata) provides an insight into genome evolution and environmental adaptations in the Sphaeropleales.</title>
        <authorList>
            <person name="Suzuki S."/>
            <person name="Yamaguchi H."/>
            <person name="Nakajima N."/>
            <person name="Kawachi M."/>
        </authorList>
    </citation>
    <scope>NUCLEOTIDE SEQUENCE [LARGE SCALE GENOMIC DNA]</scope>
    <source>
        <strain evidence="3 4">NIES-35</strain>
    </source>
</reference>
<organism evidence="3 4">
    <name type="scientific">Raphidocelis subcapitata</name>
    <dbReference type="NCBI Taxonomy" id="307507"/>
    <lineage>
        <taxon>Eukaryota</taxon>
        <taxon>Viridiplantae</taxon>
        <taxon>Chlorophyta</taxon>
        <taxon>core chlorophytes</taxon>
        <taxon>Chlorophyceae</taxon>
        <taxon>CS clade</taxon>
        <taxon>Sphaeropleales</taxon>
        <taxon>Selenastraceae</taxon>
        <taxon>Raphidocelis</taxon>
    </lineage>
</organism>
<keyword evidence="4" id="KW-1185">Reference proteome</keyword>
<dbReference type="STRING" id="307507.A0A2V0P8A1"/>
<dbReference type="Pfam" id="PF04857">
    <property type="entry name" value="CAF1"/>
    <property type="match status" value="1"/>
</dbReference>
<evidence type="ECO:0000313" key="3">
    <source>
        <dbReference type="EMBL" id="GBF95789.1"/>
    </source>
</evidence>
<dbReference type="EMBL" id="BDRX01000070">
    <property type="protein sequence ID" value="GBF95789.1"/>
    <property type="molecule type" value="Genomic_DNA"/>
</dbReference>
<comment type="similarity">
    <text evidence="1">Belongs to the CAF1 family.</text>
</comment>
<dbReference type="Gene3D" id="3.30.420.10">
    <property type="entry name" value="Ribonuclease H-like superfamily/Ribonuclease H"/>
    <property type="match status" value="1"/>
</dbReference>
<comment type="caution">
    <text evidence="3">The sequence shown here is derived from an EMBL/GenBank/DDBJ whole genome shotgun (WGS) entry which is preliminary data.</text>
</comment>
<accession>A0A2V0P8A1</accession>
<dbReference type="GO" id="GO:0000175">
    <property type="term" value="F:3'-5'-RNA exonuclease activity"/>
    <property type="evidence" value="ECO:0007669"/>
    <property type="project" value="TreeGrafter"/>
</dbReference>
<dbReference type="OrthoDB" id="1432093at2759"/>
<feature type="region of interest" description="Disordered" evidence="2">
    <location>
        <begin position="118"/>
        <end position="137"/>
    </location>
</feature>
<dbReference type="InterPro" id="IPR006941">
    <property type="entry name" value="RNase_CAF1"/>
</dbReference>
<evidence type="ECO:0000313" key="4">
    <source>
        <dbReference type="Proteomes" id="UP000247498"/>
    </source>
</evidence>
<protein>
    <submittedName>
        <fullName evidence="3">Uncharacterized protein</fullName>
    </submittedName>
</protein>